<dbReference type="Pfam" id="PF04542">
    <property type="entry name" value="Sigma70_r2"/>
    <property type="match status" value="1"/>
</dbReference>
<dbReference type="STRING" id="1183432.AGR3A_Lc140262"/>
<feature type="domain" description="RNA polymerase sigma-70 region 2" evidence="5">
    <location>
        <begin position="15"/>
        <end position="77"/>
    </location>
</feature>
<feature type="domain" description="RNA polymerase sigma factor 70 region 4 type 2" evidence="6">
    <location>
        <begin position="107"/>
        <end position="159"/>
    </location>
</feature>
<dbReference type="GO" id="GO:0003677">
    <property type="term" value="F:DNA binding"/>
    <property type="evidence" value="ECO:0007669"/>
    <property type="project" value="InterPro"/>
</dbReference>
<dbReference type="CDD" id="cd06171">
    <property type="entry name" value="Sigma70_r4"/>
    <property type="match status" value="1"/>
</dbReference>
<evidence type="ECO:0000256" key="4">
    <source>
        <dbReference type="ARBA" id="ARBA00023163"/>
    </source>
</evidence>
<evidence type="ECO:0000313" key="7">
    <source>
        <dbReference type="EMBL" id="CUX56392.1"/>
    </source>
</evidence>
<evidence type="ECO:0000256" key="1">
    <source>
        <dbReference type="ARBA" id="ARBA00010641"/>
    </source>
</evidence>
<dbReference type="Pfam" id="PF08281">
    <property type="entry name" value="Sigma70_r4_2"/>
    <property type="match status" value="1"/>
</dbReference>
<dbReference type="PANTHER" id="PTHR43133:SF25">
    <property type="entry name" value="RNA POLYMERASE SIGMA FACTOR RFAY-RELATED"/>
    <property type="match status" value="1"/>
</dbReference>
<dbReference type="RefSeq" id="WP_046801061.1">
    <property type="nucleotide sequence ID" value="NZ_LT009724.1"/>
</dbReference>
<dbReference type="GO" id="GO:0006352">
    <property type="term" value="P:DNA-templated transcription initiation"/>
    <property type="evidence" value="ECO:0007669"/>
    <property type="project" value="InterPro"/>
</dbReference>
<keyword evidence="4" id="KW-0804">Transcription</keyword>
<name>A0A1S7RSM9_9HYPH</name>
<gene>
    <name evidence="7" type="ORF">AGR3A_Lc140262</name>
</gene>
<dbReference type="InterPro" id="IPR013324">
    <property type="entry name" value="RNA_pol_sigma_r3/r4-like"/>
</dbReference>
<dbReference type="GO" id="GO:0016987">
    <property type="term" value="F:sigma factor activity"/>
    <property type="evidence" value="ECO:0007669"/>
    <property type="project" value="UniProtKB-KW"/>
</dbReference>
<evidence type="ECO:0000313" key="8">
    <source>
        <dbReference type="Proteomes" id="UP000191988"/>
    </source>
</evidence>
<dbReference type="Proteomes" id="UP000191988">
    <property type="component" value="Unassembled WGS sequence"/>
</dbReference>
<reference evidence="8" key="1">
    <citation type="submission" date="2016-01" db="EMBL/GenBank/DDBJ databases">
        <authorList>
            <person name="Regsiter A."/>
            <person name="william w."/>
        </authorList>
    </citation>
    <scope>NUCLEOTIDE SEQUENCE [LARGE SCALE GENOMIC DNA]</scope>
    <source>
        <strain evidence="8">CFBP 6623</strain>
    </source>
</reference>
<dbReference type="EMBL" id="FBWK01000050">
    <property type="protein sequence ID" value="CUX56392.1"/>
    <property type="molecule type" value="Genomic_DNA"/>
</dbReference>
<evidence type="ECO:0000259" key="5">
    <source>
        <dbReference type="Pfam" id="PF04542"/>
    </source>
</evidence>
<keyword evidence="2" id="KW-0805">Transcription regulation</keyword>
<protein>
    <submittedName>
        <fullName evidence="7">Sigma-24 subunit of RNA polymerase, ECF subfamily protein</fullName>
    </submittedName>
</protein>
<dbReference type="InterPro" id="IPR007627">
    <property type="entry name" value="RNA_pol_sigma70_r2"/>
</dbReference>
<dbReference type="SUPFAM" id="SSF88946">
    <property type="entry name" value="Sigma2 domain of RNA polymerase sigma factors"/>
    <property type="match status" value="1"/>
</dbReference>
<dbReference type="Gene3D" id="1.10.10.10">
    <property type="entry name" value="Winged helix-like DNA-binding domain superfamily/Winged helix DNA-binding domain"/>
    <property type="match status" value="1"/>
</dbReference>
<dbReference type="NCBIfam" id="TIGR02937">
    <property type="entry name" value="sigma70-ECF"/>
    <property type="match status" value="1"/>
</dbReference>
<keyword evidence="8" id="KW-1185">Reference proteome</keyword>
<dbReference type="InterPro" id="IPR036388">
    <property type="entry name" value="WH-like_DNA-bd_sf"/>
</dbReference>
<dbReference type="InterPro" id="IPR014284">
    <property type="entry name" value="RNA_pol_sigma-70_dom"/>
</dbReference>
<accession>A0A1S7RSM9</accession>
<organism evidence="7 8">
    <name type="scientific">Agrobacterium tomkonis CFBP 6623</name>
    <dbReference type="NCBI Taxonomy" id="1183432"/>
    <lineage>
        <taxon>Bacteria</taxon>
        <taxon>Pseudomonadati</taxon>
        <taxon>Pseudomonadota</taxon>
        <taxon>Alphaproteobacteria</taxon>
        <taxon>Hyphomicrobiales</taxon>
        <taxon>Rhizobiaceae</taxon>
        <taxon>Rhizobium/Agrobacterium group</taxon>
        <taxon>Agrobacterium</taxon>
        <taxon>Agrobacterium tumefaciens complex</taxon>
    </lineage>
</organism>
<dbReference type="InterPro" id="IPR039425">
    <property type="entry name" value="RNA_pol_sigma-70-like"/>
</dbReference>
<sequence>MTNETPTVPQRLVEFLPNLRRFAISLCHSRELADDLVQAACERAIVAADSFAPDTRFDAWMFRILRNLWIDHLRRARTAGPQEEIEKAHDVSVPSGEAATHARMELMEVVAALQKLPEEQREVLVLVCVEELSYRDTADVLSIPIGTVMSRLARARKHLAELTGISLGEKRSSDRKGGVA</sequence>
<dbReference type="AlphaFoldDB" id="A0A1S7RSM9"/>
<dbReference type="PANTHER" id="PTHR43133">
    <property type="entry name" value="RNA POLYMERASE ECF-TYPE SIGMA FACTO"/>
    <property type="match status" value="1"/>
</dbReference>
<proteinExistence type="inferred from homology"/>
<dbReference type="InterPro" id="IPR013249">
    <property type="entry name" value="RNA_pol_sigma70_r4_t2"/>
</dbReference>
<comment type="similarity">
    <text evidence="1">Belongs to the sigma-70 factor family. ECF subfamily.</text>
</comment>
<dbReference type="Gene3D" id="1.10.1740.10">
    <property type="match status" value="1"/>
</dbReference>
<evidence type="ECO:0000256" key="3">
    <source>
        <dbReference type="ARBA" id="ARBA00023082"/>
    </source>
</evidence>
<keyword evidence="3" id="KW-0731">Sigma factor</keyword>
<evidence type="ECO:0000259" key="6">
    <source>
        <dbReference type="Pfam" id="PF08281"/>
    </source>
</evidence>
<evidence type="ECO:0000256" key="2">
    <source>
        <dbReference type="ARBA" id="ARBA00023015"/>
    </source>
</evidence>
<dbReference type="InterPro" id="IPR013325">
    <property type="entry name" value="RNA_pol_sigma_r2"/>
</dbReference>
<dbReference type="SUPFAM" id="SSF88659">
    <property type="entry name" value="Sigma3 and sigma4 domains of RNA polymerase sigma factors"/>
    <property type="match status" value="1"/>
</dbReference>